<feature type="domain" description="Helicase ATP-binding" evidence="18">
    <location>
        <begin position="92"/>
        <end position="263"/>
    </location>
</feature>
<dbReference type="Pfam" id="PF00270">
    <property type="entry name" value="DEAD"/>
    <property type="match status" value="1"/>
</dbReference>
<comment type="subcellular location">
    <subcellularLocation>
        <location evidence="1">Nucleus</location>
    </subcellularLocation>
</comment>
<evidence type="ECO:0000256" key="14">
    <source>
        <dbReference type="ARBA" id="ARBA00047984"/>
    </source>
</evidence>
<evidence type="ECO:0000256" key="4">
    <source>
        <dbReference type="ARBA" id="ARBA00022801"/>
    </source>
</evidence>
<keyword evidence="5 16" id="KW-0347">Helicase</keyword>
<feature type="domain" description="Helicase C-terminal" evidence="19">
    <location>
        <begin position="286"/>
        <end position="434"/>
    </location>
</feature>
<dbReference type="CDD" id="cd17954">
    <property type="entry name" value="DEADc_DDX47"/>
    <property type="match status" value="1"/>
</dbReference>
<dbReference type="GO" id="GO:0005829">
    <property type="term" value="C:cytosol"/>
    <property type="evidence" value="ECO:0007669"/>
    <property type="project" value="TreeGrafter"/>
</dbReference>
<feature type="compositionally biased region" description="Acidic residues" evidence="17">
    <location>
        <begin position="28"/>
        <end position="49"/>
    </location>
</feature>
<evidence type="ECO:0000256" key="13">
    <source>
        <dbReference type="ARBA" id="ARBA00024398"/>
    </source>
</evidence>
<dbReference type="SMART" id="SM00490">
    <property type="entry name" value="HELICc"/>
    <property type="match status" value="1"/>
</dbReference>
<dbReference type="PROSITE" id="PS51195">
    <property type="entry name" value="Q_MOTIF"/>
    <property type="match status" value="1"/>
</dbReference>
<dbReference type="InterPro" id="IPR050079">
    <property type="entry name" value="DEAD_box_RNA_helicase"/>
</dbReference>
<comment type="subunit">
    <text evidence="11">Interacts with the SSU processome.</text>
</comment>
<evidence type="ECO:0000256" key="16">
    <source>
        <dbReference type="RuleBase" id="RU000492"/>
    </source>
</evidence>
<dbReference type="GO" id="GO:0005730">
    <property type="term" value="C:nucleolus"/>
    <property type="evidence" value="ECO:0007669"/>
    <property type="project" value="UniProtKB-ARBA"/>
</dbReference>
<evidence type="ECO:0000256" key="1">
    <source>
        <dbReference type="ARBA" id="ARBA00004123"/>
    </source>
</evidence>
<dbReference type="InterPro" id="IPR027417">
    <property type="entry name" value="P-loop_NTPase"/>
</dbReference>
<proteinExistence type="inferred from homology"/>
<evidence type="ECO:0000259" key="20">
    <source>
        <dbReference type="PROSITE" id="PS51195"/>
    </source>
</evidence>
<dbReference type="GO" id="GO:0016787">
    <property type="term" value="F:hydrolase activity"/>
    <property type="evidence" value="ECO:0007669"/>
    <property type="project" value="UniProtKB-KW"/>
</dbReference>
<evidence type="ECO:0000256" key="6">
    <source>
        <dbReference type="ARBA" id="ARBA00022840"/>
    </source>
</evidence>
<dbReference type="GO" id="GO:0042254">
    <property type="term" value="P:ribosome biogenesis"/>
    <property type="evidence" value="ECO:0007669"/>
    <property type="project" value="UniProtKB-ARBA"/>
</dbReference>
<evidence type="ECO:0000256" key="17">
    <source>
        <dbReference type="SAM" id="MobiDB-lite"/>
    </source>
</evidence>
<dbReference type="AlphaFoldDB" id="A0A9P5S8X0"/>
<dbReference type="Gene3D" id="3.40.50.300">
    <property type="entry name" value="P-loop containing nucleotide triphosphate hydrolases"/>
    <property type="match status" value="2"/>
</dbReference>
<keyword evidence="6 16" id="KW-0067">ATP-binding</keyword>
<evidence type="ECO:0000256" key="11">
    <source>
        <dbReference type="ARBA" id="ARBA00024374"/>
    </source>
</evidence>
<evidence type="ECO:0000313" key="22">
    <source>
        <dbReference type="Proteomes" id="UP000696485"/>
    </source>
</evidence>
<dbReference type="Pfam" id="PF00271">
    <property type="entry name" value="Helicase_C"/>
    <property type="match status" value="1"/>
</dbReference>
<feature type="domain" description="DEAD-box RNA helicase Q" evidence="20">
    <location>
        <begin position="61"/>
        <end position="89"/>
    </location>
</feature>
<dbReference type="InterPro" id="IPR011545">
    <property type="entry name" value="DEAD/DEAH_box_helicase_dom"/>
</dbReference>
<keyword evidence="3 16" id="KW-0547">Nucleotide-binding</keyword>
<protein>
    <recommendedName>
        <fullName evidence="13">ATP-dependent rRNA helicase RRP3</fullName>
        <ecNumber evidence="2">3.6.4.13</ecNumber>
    </recommendedName>
    <alternativeName>
        <fullName evidence="12">ATP-dependent rRNA helicase rrp3</fullName>
    </alternativeName>
</protein>
<dbReference type="GO" id="GO:0003724">
    <property type="term" value="F:RNA helicase activity"/>
    <property type="evidence" value="ECO:0007669"/>
    <property type="project" value="UniProtKB-EC"/>
</dbReference>
<feature type="region of interest" description="Disordered" evidence="17">
    <location>
        <begin position="1"/>
        <end position="62"/>
    </location>
</feature>
<dbReference type="FunFam" id="3.40.50.300:FF:000626">
    <property type="entry name" value="probable ATP-dependent RNA helicase DDX47"/>
    <property type="match status" value="1"/>
</dbReference>
<dbReference type="PANTHER" id="PTHR47959">
    <property type="entry name" value="ATP-DEPENDENT RNA HELICASE RHLE-RELATED"/>
    <property type="match status" value="1"/>
</dbReference>
<accession>A0A9P5S8X0</accession>
<sequence>MAIKQLNKTKKVVKAEKKVIPPPASESSEQESDQSELENDAEEEEETETATEKEETKNENVTFKDLGLMQPLVDACEQLKFKAPTEIQKESIPWSLQGRDIIGLAQTGSGKTAAFALPILQALWNNPSPMFACVMAPTRELAVQISETFESLGSTIGVRCVVIVGGMDMMAQSIALSKKPHIIVCTPGRLQDHLENTKGFSLRSLKYLVLDEADRLLDMDFGPIIDQILKVIPKERNTFLFSATMTTKVAKLQRASLNNPVKVEVATKYSTVSTLLQYYLFFPLKQKDSYLVYLLNELAGNSTIVFSRTCNDCQRITLLLRNLGFPAIPLHGQLSQEKRLGALNKFKSGNRNILIATDVASRGLDIPSVDIVLNYDLPNNSKDYIHRVGRTARAGRSGKSITFVTQYDVEVYQRIEQALDKKLDEFPVDKDAVMLLQERVDEAQRFAITELKEQHATRGKGGRGKRQFNSDDKDRDDDSVQAGAYHSKSGAARGNRQGKKMRK</sequence>
<dbReference type="SUPFAM" id="SSF52540">
    <property type="entry name" value="P-loop containing nucleoside triphosphate hydrolases"/>
    <property type="match status" value="1"/>
</dbReference>
<dbReference type="FunFam" id="3.40.50.300:FF:000681">
    <property type="entry name" value="probable ATP-dependent RNA helicase DDX47"/>
    <property type="match status" value="1"/>
</dbReference>
<evidence type="ECO:0000256" key="8">
    <source>
        <dbReference type="ARBA" id="ARBA00023242"/>
    </source>
</evidence>
<dbReference type="InterPro" id="IPR000629">
    <property type="entry name" value="RNA-helicase_DEAD-box_CS"/>
</dbReference>
<feature type="compositionally biased region" description="Basic and acidic residues" evidence="17">
    <location>
        <begin position="468"/>
        <end position="478"/>
    </location>
</feature>
<keyword evidence="4 16" id="KW-0378">Hydrolase</keyword>
<dbReference type="InterPro" id="IPR014001">
    <property type="entry name" value="Helicase_ATP-bd"/>
</dbReference>
<keyword evidence="7" id="KW-0694">RNA-binding</keyword>
<evidence type="ECO:0000256" key="9">
    <source>
        <dbReference type="ARBA" id="ARBA00024301"/>
    </source>
</evidence>
<comment type="caution">
    <text evidence="21">The sequence shown here is derived from an EMBL/GenBank/DDBJ whole genome shotgun (WGS) entry which is preliminary data.</text>
</comment>
<evidence type="ECO:0000256" key="15">
    <source>
        <dbReference type="PROSITE-ProRule" id="PRU00552"/>
    </source>
</evidence>
<dbReference type="GO" id="GO:0003723">
    <property type="term" value="F:RNA binding"/>
    <property type="evidence" value="ECO:0007669"/>
    <property type="project" value="UniProtKB-KW"/>
</dbReference>
<evidence type="ECO:0000256" key="7">
    <source>
        <dbReference type="ARBA" id="ARBA00022884"/>
    </source>
</evidence>
<evidence type="ECO:0000256" key="2">
    <source>
        <dbReference type="ARBA" id="ARBA00012552"/>
    </source>
</evidence>
<evidence type="ECO:0000259" key="19">
    <source>
        <dbReference type="PROSITE" id="PS51194"/>
    </source>
</evidence>
<dbReference type="InterPro" id="IPR014014">
    <property type="entry name" value="RNA_helicase_DEAD_Q_motif"/>
</dbReference>
<dbReference type="SMART" id="SM00487">
    <property type="entry name" value="DEXDc"/>
    <property type="match status" value="1"/>
</dbReference>
<dbReference type="Proteomes" id="UP000696485">
    <property type="component" value="Unassembled WGS sequence"/>
</dbReference>
<name>A0A9P5S8X0_9FUNG</name>
<evidence type="ECO:0000313" key="21">
    <source>
        <dbReference type="EMBL" id="KAF9319083.1"/>
    </source>
</evidence>
<dbReference type="CDD" id="cd18787">
    <property type="entry name" value="SF2_C_DEAD"/>
    <property type="match status" value="1"/>
</dbReference>
<feature type="region of interest" description="Disordered" evidence="17">
    <location>
        <begin position="452"/>
        <end position="503"/>
    </location>
</feature>
<dbReference type="InterPro" id="IPR001650">
    <property type="entry name" value="Helicase_C-like"/>
</dbReference>
<comment type="similarity">
    <text evidence="10">Belongs to the DEAD box helicase family. DDX47/RRP3 subfamily.</text>
</comment>
<evidence type="ECO:0000256" key="3">
    <source>
        <dbReference type="ARBA" id="ARBA00022741"/>
    </source>
</evidence>
<dbReference type="PROSITE" id="PS51192">
    <property type="entry name" value="HELICASE_ATP_BIND_1"/>
    <property type="match status" value="1"/>
</dbReference>
<evidence type="ECO:0000256" key="10">
    <source>
        <dbReference type="ARBA" id="ARBA00024350"/>
    </source>
</evidence>
<evidence type="ECO:0000259" key="18">
    <source>
        <dbReference type="PROSITE" id="PS51192"/>
    </source>
</evidence>
<gene>
    <name evidence="21" type="primary">RRP3</name>
    <name evidence="21" type="ORF">BG006_003047</name>
</gene>
<comment type="function">
    <text evidence="9">ATP-dependent rRNA helicase required for pre-ribosomal RNA processing. Involved in the maturation of the 35S-pre-rRNA and to its cleavage to mature 18S rRNA.</text>
</comment>
<dbReference type="PANTHER" id="PTHR47959:SF24">
    <property type="entry name" value="ATP-DEPENDENT RNA HELICASE"/>
    <property type="match status" value="1"/>
</dbReference>
<organism evidence="21 22">
    <name type="scientific">Podila minutissima</name>
    <dbReference type="NCBI Taxonomy" id="64525"/>
    <lineage>
        <taxon>Eukaryota</taxon>
        <taxon>Fungi</taxon>
        <taxon>Fungi incertae sedis</taxon>
        <taxon>Mucoromycota</taxon>
        <taxon>Mortierellomycotina</taxon>
        <taxon>Mortierellomycetes</taxon>
        <taxon>Mortierellales</taxon>
        <taxon>Mortierellaceae</taxon>
        <taxon>Podila</taxon>
    </lineage>
</organism>
<dbReference type="PROSITE" id="PS00039">
    <property type="entry name" value="DEAD_ATP_HELICASE"/>
    <property type="match status" value="1"/>
</dbReference>
<evidence type="ECO:0000256" key="12">
    <source>
        <dbReference type="ARBA" id="ARBA00024394"/>
    </source>
</evidence>
<comment type="catalytic activity">
    <reaction evidence="14">
        <text>ATP + H2O = ADP + phosphate + H(+)</text>
        <dbReference type="Rhea" id="RHEA:13065"/>
        <dbReference type="ChEBI" id="CHEBI:15377"/>
        <dbReference type="ChEBI" id="CHEBI:15378"/>
        <dbReference type="ChEBI" id="CHEBI:30616"/>
        <dbReference type="ChEBI" id="CHEBI:43474"/>
        <dbReference type="ChEBI" id="CHEBI:456216"/>
        <dbReference type="EC" id="3.6.4.13"/>
    </reaction>
</comment>
<feature type="compositionally biased region" description="Basic residues" evidence="17">
    <location>
        <begin position="457"/>
        <end position="466"/>
    </location>
</feature>
<feature type="short sequence motif" description="Q motif" evidence="15">
    <location>
        <begin position="61"/>
        <end position="89"/>
    </location>
</feature>
<keyword evidence="8" id="KW-0539">Nucleus</keyword>
<evidence type="ECO:0000256" key="5">
    <source>
        <dbReference type="ARBA" id="ARBA00022806"/>
    </source>
</evidence>
<dbReference type="EC" id="3.6.4.13" evidence="2"/>
<dbReference type="InterPro" id="IPR044765">
    <property type="entry name" value="DDX47/Rrp3_DEADc"/>
</dbReference>
<keyword evidence="22" id="KW-1185">Reference proteome</keyword>
<reference evidence="21" key="1">
    <citation type="journal article" date="2020" name="Fungal Divers.">
        <title>Resolving the Mortierellaceae phylogeny through synthesis of multi-gene phylogenetics and phylogenomics.</title>
        <authorList>
            <person name="Vandepol N."/>
            <person name="Liber J."/>
            <person name="Desiro A."/>
            <person name="Na H."/>
            <person name="Kennedy M."/>
            <person name="Barry K."/>
            <person name="Grigoriev I.V."/>
            <person name="Miller A.N."/>
            <person name="O'Donnell K."/>
            <person name="Stajich J.E."/>
            <person name="Bonito G."/>
        </authorList>
    </citation>
    <scope>NUCLEOTIDE SEQUENCE</scope>
    <source>
        <strain evidence="21">NVP1</strain>
    </source>
</reference>
<dbReference type="PROSITE" id="PS51194">
    <property type="entry name" value="HELICASE_CTER"/>
    <property type="match status" value="1"/>
</dbReference>
<dbReference type="GO" id="GO:0005524">
    <property type="term" value="F:ATP binding"/>
    <property type="evidence" value="ECO:0007669"/>
    <property type="project" value="UniProtKB-KW"/>
</dbReference>
<dbReference type="EMBL" id="JAAAUY010001788">
    <property type="protein sequence ID" value="KAF9319083.1"/>
    <property type="molecule type" value="Genomic_DNA"/>
</dbReference>